<reference evidence="1 2" key="1">
    <citation type="submission" date="2015-09" db="EMBL/GenBank/DDBJ databases">
        <authorList>
            <consortium name="Swine Surveillance"/>
        </authorList>
    </citation>
    <scope>NUCLEOTIDE SEQUENCE [LARGE SCALE GENOMIC DNA]</scope>
    <source>
        <strain evidence="1 2">CECT 7688</strain>
    </source>
</reference>
<dbReference type="Gene3D" id="3.40.50.300">
    <property type="entry name" value="P-loop containing nucleotide triphosphate hydrolases"/>
    <property type="match status" value="1"/>
</dbReference>
<sequence length="224" mass="25483">MYSHTIAFRDDETLRTGKQRTLMIYGVNRGGTTAVAGGIRRMGVFLGDDMEGNLEDKCFRFKHGLDAIRGTVAQRNADYDVWGWKHPHPHQYIDDILPELRNPRLILVTRDMTANTLGVSSWDQEALGKGVGLYMGQTRKNVDLMWNAKCPVMLVSYEKLVLKPEAVLKELAHFCGLNPKKALVSHAAEFIKPGAYQPEEAKALTFSEYCRHRGSLIKRRFFKR</sequence>
<dbReference type="RefSeq" id="WP_144432458.1">
    <property type="nucleotide sequence ID" value="NZ_CYPW01000004.1"/>
</dbReference>
<dbReference type="SUPFAM" id="SSF52540">
    <property type="entry name" value="P-loop containing nucleoside triphosphate hydrolases"/>
    <property type="match status" value="1"/>
</dbReference>
<accession>A0A0P1EK39</accession>
<organism evidence="1 2">
    <name type="scientific">Shimia marina</name>
    <dbReference type="NCBI Taxonomy" id="321267"/>
    <lineage>
        <taxon>Bacteria</taxon>
        <taxon>Pseudomonadati</taxon>
        <taxon>Pseudomonadota</taxon>
        <taxon>Alphaproteobacteria</taxon>
        <taxon>Rhodobacterales</taxon>
        <taxon>Roseobacteraceae</taxon>
    </lineage>
</organism>
<dbReference type="EMBL" id="CYPW01000004">
    <property type="protein sequence ID" value="CUH50891.1"/>
    <property type="molecule type" value="Genomic_DNA"/>
</dbReference>
<keyword evidence="2" id="KW-1185">Reference proteome</keyword>
<dbReference type="STRING" id="321267.SHM7688_00322"/>
<dbReference type="Proteomes" id="UP000054823">
    <property type="component" value="Unassembled WGS sequence"/>
</dbReference>
<evidence type="ECO:0000313" key="2">
    <source>
        <dbReference type="Proteomes" id="UP000054823"/>
    </source>
</evidence>
<evidence type="ECO:0008006" key="3">
    <source>
        <dbReference type="Google" id="ProtNLM"/>
    </source>
</evidence>
<gene>
    <name evidence="1" type="ORF">SHM7688_00322</name>
</gene>
<dbReference type="InterPro" id="IPR027417">
    <property type="entry name" value="P-loop_NTPase"/>
</dbReference>
<evidence type="ECO:0000313" key="1">
    <source>
        <dbReference type="EMBL" id="CUH50891.1"/>
    </source>
</evidence>
<proteinExistence type="predicted"/>
<protein>
    <recommendedName>
        <fullName evidence="3">Sulfotransferase family protein</fullName>
    </recommendedName>
</protein>
<dbReference type="Pfam" id="PF13469">
    <property type="entry name" value="Sulfotransfer_3"/>
    <property type="match status" value="1"/>
</dbReference>
<dbReference type="AlphaFoldDB" id="A0A0P1EK39"/>
<dbReference type="OrthoDB" id="8100534at2"/>
<name>A0A0P1EK39_9RHOB</name>